<dbReference type="EMBL" id="RJPV01000008">
    <property type="protein sequence ID" value="RSJ88733.1"/>
    <property type="molecule type" value="Genomic_DNA"/>
</dbReference>
<accession>A0A3R9LG25</accession>
<evidence type="ECO:0000313" key="2">
    <source>
        <dbReference type="Proteomes" id="UP000271977"/>
    </source>
</evidence>
<comment type="caution">
    <text evidence="1">The sequence shown here is derived from an EMBL/GenBank/DDBJ whole genome shotgun (WGS) entry which is preliminary data.</text>
</comment>
<name>A0A3R9LG25_STRMT</name>
<dbReference type="RefSeq" id="WP_125431706.1">
    <property type="nucleotide sequence ID" value="NZ_RJPV01000008.1"/>
</dbReference>
<gene>
    <name evidence="1" type="ORF">D8789_08625</name>
</gene>
<dbReference type="Proteomes" id="UP000271977">
    <property type="component" value="Unassembled WGS sequence"/>
</dbReference>
<protein>
    <submittedName>
        <fullName evidence="1">Uncharacterized protein</fullName>
    </submittedName>
</protein>
<dbReference type="AlphaFoldDB" id="A0A3R9LG25"/>
<proteinExistence type="predicted"/>
<evidence type="ECO:0000313" key="1">
    <source>
        <dbReference type="EMBL" id="RSJ88733.1"/>
    </source>
</evidence>
<reference evidence="1 2" key="1">
    <citation type="submission" date="2018-11" db="EMBL/GenBank/DDBJ databases">
        <title>Species Designations Belie Phenotypic and Genotypic Heterogeneity in Oral Streptococci.</title>
        <authorList>
            <person name="Velsko I."/>
        </authorList>
    </citation>
    <scope>NUCLEOTIDE SEQUENCE [LARGE SCALE GENOMIC DNA]</scope>
    <source>
        <strain evidence="1 2">BCC30</strain>
    </source>
</reference>
<sequence>MSDVNEVLSLYKSSSFYKKYKDTYFSDIILRDALKCKNSIHRYYGLSKMSYEDVHRLSTDVLRDLFNKFAKEVDFNDIELFWKMIYSFYIDPDSNGLKELNGIQCTADGLFSIRRIYRKNGIDIQTVEEYAVYRKIPIFFFPQEKNGINSRRNFVFGDRIDYTLYDIKLYLDAKTDEERNQCKLISTYKLPKTKMWLEELGSFKNLVDWYGIEDIFVNDNYDVYDIERGNGKVISAHLDKYDWDWSENYYSNLKGYIDRFVRK</sequence>
<organism evidence="1 2">
    <name type="scientific">Streptococcus mitis</name>
    <dbReference type="NCBI Taxonomy" id="28037"/>
    <lineage>
        <taxon>Bacteria</taxon>
        <taxon>Bacillati</taxon>
        <taxon>Bacillota</taxon>
        <taxon>Bacilli</taxon>
        <taxon>Lactobacillales</taxon>
        <taxon>Streptococcaceae</taxon>
        <taxon>Streptococcus</taxon>
        <taxon>Streptococcus mitis group</taxon>
    </lineage>
</organism>